<evidence type="ECO:0000313" key="3">
    <source>
        <dbReference type="EMBL" id="KAK6173719.1"/>
    </source>
</evidence>
<feature type="domain" description="Glycosyltransferase 2-like" evidence="2">
    <location>
        <begin position="182"/>
        <end position="413"/>
    </location>
</feature>
<dbReference type="SUPFAM" id="SSF53448">
    <property type="entry name" value="Nucleotide-diphospho-sugar transferases"/>
    <property type="match status" value="1"/>
</dbReference>
<dbReference type="Pfam" id="PF13632">
    <property type="entry name" value="Glyco_trans_2_3"/>
    <property type="match status" value="1"/>
</dbReference>
<dbReference type="PANTHER" id="PTHR16779">
    <property type="entry name" value="BETA-1,4-MANNOSYLTRANSFERASE EGH"/>
    <property type="match status" value="1"/>
</dbReference>
<evidence type="ECO:0000259" key="2">
    <source>
        <dbReference type="Pfam" id="PF13632"/>
    </source>
</evidence>
<evidence type="ECO:0000313" key="4">
    <source>
        <dbReference type="Proteomes" id="UP001347796"/>
    </source>
</evidence>
<keyword evidence="1" id="KW-0812">Transmembrane</keyword>
<dbReference type="GO" id="GO:0005737">
    <property type="term" value="C:cytoplasm"/>
    <property type="evidence" value="ECO:0007669"/>
    <property type="project" value="TreeGrafter"/>
</dbReference>
<dbReference type="InterPro" id="IPR027389">
    <property type="entry name" value="B_mannosylTrfase_Bre-3/Egh"/>
</dbReference>
<keyword evidence="1" id="KW-0472">Membrane</keyword>
<keyword evidence="4" id="KW-1185">Reference proteome</keyword>
<dbReference type="InterPro" id="IPR001173">
    <property type="entry name" value="Glyco_trans_2-like"/>
</dbReference>
<feature type="transmembrane region" description="Helical" evidence="1">
    <location>
        <begin position="41"/>
        <end position="71"/>
    </location>
</feature>
<dbReference type="AlphaFoldDB" id="A0AAN8JG66"/>
<feature type="transmembrane region" description="Helical" evidence="1">
    <location>
        <begin position="374"/>
        <end position="391"/>
    </location>
</feature>
<evidence type="ECO:0000256" key="1">
    <source>
        <dbReference type="SAM" id="Phobius"/>
    </source>
</evidence>
<dbReference type="PANTHER" id="PTHR16779:SF1">
    <property type="entry name" value="BETA-1,4-MANNOSYLTRANSFERASE EGH"/>
    <property type="match status" value="1"/>
</dbReference>
<feature type="transmembrane region" description="Helical" evidence="1">
    <location>
        <begin position="7"/>
        <end position="26"/>
    </location>
</feature>
<dbReference type="EMBL" id="JAZGQO010000011">
    <property type="protein sequence ID" value="KAK6173719.1"/>
    <property type="molecule type" value="Genomic_DNA"/>
</dbReference>
<gene>
    <name evidence="3" type="ORF">SNE40_017125</name>
</gene>
<dbReference type="Gene3D" id="3.90.550.10">
    <property type="entry name" value="Spore Coat Polysaccharide Biosynthesis Protein SpsA, Chain A"/>
    <property type="match status" value="1"/>
</dbReference>
<keyword evidence="1" id="KW-1133">Transmembrane helix</keyword>
<protein>
    <recommendedName>
        <fullName evidence="2">Glycosyltransferase 2-like domain-containing protein</fullName>
    </recommendedName>
</protein>
<reference evidence="3 4" key="1">
    <citation type="submission" date="2024-01" db="EMBL/GenBank/DDBJ databases">
        <title>The genome of the rayed Mediterranean limpet Patella caerulea (Linnaeus, 1758).</title>
        <authorList>
            <person name="Anh-Thu Weber A."/>
            <person name="Halstead-Nussloch G."/>
        </authorList>
    </citation>
    <scope>NUCLEOTIDE SEQUENCE [LARGE SCALE GENOMIC DNA]</scope>
    <source>
        <strain evidence="3">AATW-2023a</strain>
        <tissue evidence="3">Whole specimen</tissue>
    </source>
</reference>
<dbReference type="InterPro" id="IPR029044">
    <property type="entry name" value="Nucleotide-diphossugar_trans"/>
</dbReference>
<proteinExistence type="predicted"/>
<organism evidence="3 4">
    <name type="scientific">Patella caerulea</name>
    <name type="common">Rayed Mediterranean limpet</name>
    <dbReference type="NCBI Taxonomy" id="87958"/>
    <lineage>
        <taxon>Eukaryota</taxon>
        <taxon>Metazoa</taxon>
        <taxon>Spiralia</taxon>
        <taxon>Lophotrochozoa</taxon>
        <taxon>Mollusca</taxon>
        <taxon>Gastropoda</taxon>
        <taxon>Patellogastropoda</taxon>
        <taxon>Patelloidea</taxon>
        <taxon>Patellidae</taxon>
        <taxon>Patella</taxon>
    </lineage>
</organism>
<feature type="transmembrane region" description="Helical" evidence="1">
    <location>
        <begin position="347"/>
        <end position="368"/>
    </location>
</feature>
<dbReference type="GO" id="GO:0019187">
    <property type="term" value="F:beta-1,4-mannosyltransferase activity"/>
    <property type="evidence" value="ECO:0007669"/>
    <property type="project" value="InterPro"/>
</dbReference>
<sequence length="457" mass="52234">MHRYIKHFLSICVLFTLIIILAYQIMKNNRQNYNQNQEHGWVTISLSCIFHVLWLNSWIFTCVNMAGLICFNNFPDKPVLKQSLANSPLQRCVYFRVVTRGTYPQLVKTNVQRNIDTCTEFGLSNYIFEVVTDKLIGLKDSLNVREVVVPDSYQTKHGSRYKARALQYCLEEGVNILSDTDWIIHLDEETLITESSLIGVINFINDGQYEFGQGVITYANEEIVCWITTLADSVRVGVDYGMLRFSLGILHRPIFNWKGSFIVANAGAEKNVSFDFGPEGSLTEDCYFGMKAWEKGYRFNFIEGEMWEKSTFSVMDYLRQRRRWVLGISRVFLSPNIKFPYRSTMGVLTLSQISIPIIIIGQCVGIPLHPALRVIVGSSQSGLLYFLFAFGSTKSFSNRRPGWCFYLFLCLIMCPIALIVGILEISATYWAVFSQSQKGFHIVDKGITEKPTPDHIA</sequence>
<feature type="transmembrane region" description="Helical" evidence="1">
    <location>
        <begin position="403"/>
        <end position="423"/>
    </location>
</feature>
<dbReference type="Proteomes" id="UP001347796">
    <property type="component" value="Unassembled WGS sequence"/>
</dbReference>
<name>A0AAN8JG66_PATCE</name>
<accession>A0AAN8JG66</accession>
<comment type="caution">
    <text evidence="3">The sequence shown here is derived from an EMBL/GenBank/DDBJ whole genome shotgun (WGS) entry which is preliminary data.</text>
</comment>